<dbReference type="EMBL" id="CAFBPS010000014">
    <property type="protein sequence ID" value="CAB5022517.1"/>
    <property type="molecule type" value="Genomic_DNA"/>
</dbReference>
<dbReference type="EMBL" id="CAFAAL010000009">
    <property type="protein sequence ID" value="CAB4793734.1"/>
    <property type="molecule type" value="Genomic_DNA"/>
</dbReference>
<evidence type="ECO:0000313" key="4">
    <source>
        <dbReference type="EMBL" id="CAB4913228.1"/>
    </source>
</evidence>
<dbReference type="PANTHER" id="PTHR30399">
    <property type="entry name" value="UNCHARACTERIZED PROTEIN YGJP"/>
    <property type="match status" value="1"/>
</dbReference>
<gene>
    <name evidence="2" type="ORF">UFOPK2658_01960</name>
    <name evidence="3" type="ORF">UFOPK3004_00206</name>
    <name evidence="4" type="ORF">UFOPK3494_01660</name>
    <name evidence="5" type="ORF">UFOPK4134_00361</name>
</gene>
<protein>
    <submittedName>
        <fullName evidence="4">Unannotated protein</fullName>
    </submittedName>
</protein>
<dbReference type="Gene3D" id="3.30.2010.10">
    <property type="entry name" value="Metalloproteases ('zincins'), catalytic domain"/>
    <property type="match status" value="1"/>
</dbReference>
<organism evidence="4">
    <name type="scientific">freshwater metagenome</name>
    <dbReference type="NCBI Taxonomy" id="449393"/>
    <lineage>
        <taxon>unclassified sequences</taxon>
        <taxon>metagenomes</taxon>
        <taxon>ecological metagenomes</taxon>
    </lineage>
</organism>
<evidence type="ECO:0000313" key="2">
    <source>
        <dbReference type="EMBL" id="CAB4735447.1"/>
    </source>
</evidence>
<dbReference type="AlphaFoldDB" id="A0A6J7H2D3"/>
<dbReference type="EMBL" id="CAFBMF010000158">
    <property type="protein sequence ID" value="CAB4913228.1"/>
    <property type="molecule type" value="Genomic_DNA"/>
</dbReference>
<accession>A0A6J7H2D3</accession>
<dbReference type="CDD" id="cd07344">
    <property type="entry name" value="M48_yhfN_like"/>
    <property type="match status" value="1"/>
</dbReference>
<dbReference type="InterPro" id="IPR053136">
    <property type="entry name" value="UTP_pyrophosphatase-like"/>
</dbReference>
<sequence>MSNMNTNHSESENSELKLFDDSPIQAEPFQVEVIRSKKRRRTVSAQMHGDVLRVSIPSWMSKAEEATNIAEMVRRFKRKIATQEVNLTDRARILAKRYSLHTPNDIEWAENLTSVWGLCTPSTKTIRMSTRLVGFPSWVLDYVIVHELAHLHVSGHGPDFWEITRRYEKTERAIGYLIAKSGDNETDLD</sequence>
<evidence type="ECO:0000259" key="1">
    <source>
        <dbReference type="Pfam" id="PF01863"/>
    </source>
</evidence>
<name>A0A6J7H2D3_9ZZZZ</name>
<dbReference type="Pfam" id="PF01863">
    <property type="entry name" value="YgjP-like"/>
    <property type="match status" value="1"/>
</dbReference>
<feature type="domain" description="YgjP-like metallopeptidase" evidence="1">
    <location>
        <begin position="11"/>
        <end position="167"/>
    </location>
</feature>
<evidence type="ECO:0000313" key="5">
    <source>
        <dbReference type="EMBL" id="CAB5022517.1"/>
    </source>
</evidence>
<reference evidence="4" key="1">
    <citation type="submission" date="2020-05" db="EMBL/GenBank/DDBJ databases">
        <authorList>
            <person name="Chiriac C."/>
            <person name="Salcher M."/>
            <person name="Ghai R."/>
            <person name="Kavagutti S V."/>
        </authorList>
    </citation>
    <scope>NUCLEOTIDE SEQUENCE</scope>
</reference>
<proteinExistence type="predicted"/>
<dbReference type="EMBL" id="CAEZYH010000156">
    <property type="protein sequence ID" value="CAB4735447.1"/>
    <property type="molecule type" value="Genomic_DNA"/>
</dbReference>
<dbReference type="PANTHER" id="PTHR30399:SF1">
    <property type="entry name" value="UTP PYROPHOSPHATASE"/>
    <property type="match status" value="1"/>
</dbReference>
<evidence type="ECO:0000313" key="3">
    <source>
        <dbReference type="EMBL" id="CAB4793734.1"/>
    </source>
</evidence>
<dbReference type="InterPro" id="IPR002725">
    <property type="entry name" value="YgjP-like_metallopeptidase"/>
</dbReference>